<protein>
    <submittedName>
        <fullName evidence="3">Copper amine oxidase N-terminal domain-containing protein</fullName>
    </submittedName>
</protein>
<feature type="signal peptide" evidence="1">
    <location>
        <begin position="1"/>
        <end position="22"/>
    </location>
</feature>
<gene>
    <name evidence="3" type="ORF">SAMN05661091_1513</name>
</gene>
<dbReference type="Pfam" id="PF07833">
    <property type="entry name" value="Cu_amine_oxidN1"/>
    <property type="match status" value="1"/>
</dbReference>
<dbReference type="AlphaFoldDB" id="A0A1X7H1H9"/>
<evidence type="ECO:0000313" key="4">
    <source>
        <dbReference type="Proteomes" id="UP000192940"/>
    </source>
</evidence>
<dbReference type="STRING" id="1313296.SAMN05661091_1513"/>
<proteinExistence type="predicted"/>
<dbReference type="InterPro" id="IPR012854">
    <property type="entry name" value="Cu_amine_oxidase-like_N"/>
</dbReference>
<dbReference type="Gene3D" id="3.30.457.10">
    <property type="entry name" value="Copper amine oxidase-like, N-terminal domain"/>
    <property type="match status" value="1"/>
</dbReference>
<evidence type="ECO:0000256" key="1">
    <source>
        <dbReference type="SAM" id="SignalP"/>
    </source>
</evidence>
<sequence length="237" mass="26618">MKKMGLSIAALLIFGAVNVAYAADVVTILINGKKISSEAVKIENGTTLVPLRVIAEGLNQNVNWDQQTKTVTIDEKEQSSLITGIVVQRDQDIFVTEYPESSSTGQEANRAIIYNLTTLYNEVYRGFLTADVDSDIRVKTEDELDFIKYSEATQEGSVSSSYTYVRLNKPSYEPQVGENAPSSKDILFYIDDKKPEDLFLAVQNPKKLKEWKVYKVKGYGSWLQKEIDIYVYGSRGL</sequence>
<name>A0A1X7H1H9_9BACL</name>
<organism evidence="3 4">
    <name type="scientific">Paenibacillus uliginis N3/975</name>
    <dbReference type="NCBI Taxonomy" id="1313296"/>
    <lineage>
        <taxon>Bacteria</taxon>
        <taxon>Bacillati</taxon>
        <taxon>Bacillota</taxon>
        <taxon>Bacilli</taxon>
        <taxon>Bacillales</taxon>
        <taxon>Paenibacillaceae</taxon>
        <taxon>Paenibacillus</taxon>
    </lineage>
</organism>
<evidence type="ECO:0000313" key="3">
    <source>
        <dbReference type="EMBL" id="SMF78012.1"/>
    </source>
</evidence>
<dbReference type="Proteomes" id="UP000192940">
    <property type="component" value="Chromosome I"/>
</dbReference>
<feature type="domain" description="Copper amine oxidase-like N-terminal" evidence="2">
    <location>
        <begin position="30"/>
        <end position="78"/>
    </location>
</feature>
<keyword evidence="4" id="KW-1185">Reference proteome</keyword>
<feature type="chain" id="PRO_5013367272" evidence="1">
    <location>
        <begin position="23"/>
        <end position="237"/>
    </location>
</feature>
<keyword evidence="1" id="KW-0732">Signal</keyword>
<accession>A0A1X7H1H9</accession>
<evidence type="ECO:0000259" key="2">
    <source>
        <dbReference type="Pfam" id="PF07833"/>
    </source>
</evidence>
<dbReference type="InterPro" id="IPR036582">
    <property type="entry name" value="Mao_N_sf"/>
</dbReference>
<dbReference type="RefSeq" id="WP_208918438.1">
    <property type="nucleotide sequence ID" value="NZ_LT840184.1"/>
</dbReference>
<dbReference type="SUPFAM" id="SSF55383">
    <property type="entry name" value="Copper amine oxidase, domain N"/>
    <property type="match status" value="1"/>
</dbReference>
<reference evidence="3 4" key="1">
    <citation type="submission" date="2017-04" db="EMBL/GenBank/DDBJ databases">
        <authorList>
            <person name="Afonso C.L."/>
            <person name="Miller P.J."/>
            <person name="Scott M.A."/>
            <person name="Spackman E."/>
            <person name="Goraichik I."/>
            <person name="Dimitrov K.M."/>
            <person name="Suarez D.L."/>
            <person name="Swayne D.E."/>
        </authorList>
    </citation>
    <scope>NUCLEOTIDE SEQUENCE [LARGE SCALE GENOMIC DNA]</scope>
    <source>
        <strain evidence="3 4">N3/975</strain>
    </source>
</reference>
<dbReference type="EMBL" id="LT840184">
    <property type="protein sequence ID" value="SMF78012.1"/>
    <property type="molecule type" value="Genomic_DNA"/>
</dbReference>